<dbReference type="SUPFAM" id="SSF48264">
    <property type="entry name" value="Cytochrome P450"/>
    <property type="match status" value="1"/>
</dbReference>
<dbReference type="PANTHER" id="PTHR24292">
    <property type="entry name" value="CYTOCHROME P450"/>
    <property type="match status" value="1"/>
</dbReference>
<keyword evidence="12" id="KW-0472">Membrane</keyword>
<name>A0A310SF39_9HYME</name>
<comment type="similarity">
    <text evidence="4 14">Belongs to the cytochrome P450 family.</text>
</comment>
<evidence type="ECO:0000256" key="10">
    <source>
        <dbReference type="ARBA" id="ARBA00023004"/>
    </source>
</evidence>
<dbReference type="AlphaFoldDB" id="A0A310SF39"/>
<evidence type="ECO:0000256" key="5">
    <source>
        <dbReference type="ARBA" id="ARBA00022617"/>
    </source>
</evidence>
<evidence type="ECO:0000313" key="16">
    <source>
        <dbReference type="Proteomes" id="UP000250275"/>
    </source>
</evidence>
<accession>A0A310SF39</accession>
<dbReference type="PROSITE" id="PS00086">
    <property type="entry name" value="CYTOCHROME_P450"/>
    <property type="match status" value="1"/>
</dbReference>
<dbReference type="Gene3D" id="1.10.630.10">
    <property type="entry name" value="Cytochrome P450"/>
    <property type="match status" value="1"/>
</dbReference>
<evidence type="ECO:0000256" key="2">
    <source>
        <dbReference type="ARBA" id="ARBA00004174"/>
    </source>
</evidence>
<dbReference type="GO" id="GO:0016705">
    <property type="term" value="F:oxidoreductase activity, acting on paired donors, with incorporation or reduction of molecular oxygen"/>
    <property type="evidence" value="ECO:0007669"/>
    <property type="project" value="InterPro"/>
</dbReference>
<keyword evidence="6 13" id="KW-0479">Metal-binding</keyword>
<dbReference type="GO" id="GO:0020037">
    <property type="term" value="F:heme binding"/>
    <property type="evidence" value="ECO:0007669"/>
    <property type="project" value="InterPro"/>
</dbReference>
<reference evidence="15 16" key="1">
    <citation type="submission" date="2015-07" db="EMBL/GenBank/DDBJ databases">
        <title>The genome of Eufriesea mexicana.</title>
        <authorList>
            <person name="Pan H."/>
            <person name="Kapheim K."/>
        </authorList>
    </citation>
    <scope>NUCLEOTIDE SEQUENCE [LARGE SCALE GENOMIC DNA]</scope>
    <source>
        <strain evidence="15">0111107269</strain>
        <tissue evidence="15">Whole body</tissue>
    </source>
</reference>
<keyword evidence="8" id="KW-0492">Microsome</keyword>
<keyword evidence="11 14" id="KW-0503">Monooxygenase</keyword>
<dbReference type="OrthoDB" id="2789670at2759"/>
<evidence type="ECO:0000256" key="13">
    <source>
        <dbReference type="PIRSR" id="PIRSR602401-1"/>
    </source>
</evidence>
<comment type="subcellular location">
    <subcellularLocation>
        <location evidence="3">Endoplasmic reticulum membrane</location>
        <topology evidence="3">Peripheral membrane protein</topology>
    </subcellularLocation>
    <subcellularLocation>
        <location evidence="2">Microsome membrane</location>
        <topology evidence="2">Peripheral membrane protein</topology>
    </subcellularLocation>
</comment>
<comment type="cofactor">
    <cofactor evidence="1 13">
        <name>heme</name>
        <dbReference type="ChEBI" id="CHEBI:30413"/>
    </cofactor>
</comment>
<keyword evidence="9 14" id="KW-0560">Oxidoreductase</keyword>
<dbReference type="Proteomes" id="UP000250275">
    <property type="component" value="Unassembled WGS sequence"/>
</dbReference>
<evidence type="ECO:0000256" key="3">
    <source>
        <dbReference type="ARBA" id="ARBA00004406"/>
    </source>
</evidence>
<dbReference type="InterPro" id="IPR002401">
    <property type="entry name" value="Cyt_P450_E_grp-I"/>
</dbReference>
<evidence type="ECO:0000256" key="1">
    <source>
        <dbReference type="ARBA" id="ARBA00001971"/>
    </source>
</evidence>
<dbReference type="CDD" id="cd11056">
    <property type="entry name" value="CYP6-like"/>
    <property type="match status" value="1"/>
</dbReference>
<dbReference type="FunFam" id="1.10.630.10:FF:000042">
    <property type="entry name" value="Cytochrome P450"/>
    <property type="match status" value="1"/>
</dbReference>
<dbReference type="InterPro" id="IPR050476">
    <property type="entry name" value="Insect_CytP450_Detox"/>
</dbReference>
<evidence type="ECO:0000256" key="4">
    <source>
        <dbReference type="ARBA" id="ARBA00010617"/>
    </source>
</evidence>
<gene>
    <name evidence="15" type="ORF">WN48_03145</name>
</gene>
<keyword evidence="10 13" id="KW-0408">Iron</keyword>
<evidence type="ECO:0000256" key="12">
    <source>
        <dbReference type="ARBA" id="ARBA00023136"/>
    </source>
</evidence>
<dbReference type="EMBL" id="KQ761834">
    <property type="protein sequence ID" value="OAD56683.1"/>
    <property type="molecule type" value="Genomic_DNA"/>
</dbReference>
<organism evidence="15 16">
    <name type="scientific">Eufriesea mexicana</name>
    <dbReference type="NCBI Taxonomy" id="516756"/>
    <lineage>
        <taxon>Eukaryota</taxon>
        <taxon>Metazoa</taxon>
        <taxon>Ecdysozoa</taxon>
        <taxon>Arthropoda</taxon>
        <taxon>Hexapoda</taxon>
        <taxon>Insecta</taxon>
        <taxon>Pterygota</taxon>
        <taxon>Neoptera</taxon>
        <taxon>Endopterygota</taxon>
        <taxon>Hymenoptera</taxon>
        <taxon>Apocrita</taxon>
        <taxon>Aculeata</taxon>
        <taxon>Apoidea</taxon>
        <taxon>Anthophila</taxon>
        <taxon>Apidae</taxon>
        <taxon>Eufriesea</taxon>
    </lineage>
</organism>
<dbReference type="InterPro" id="IPR017972">
    <property type="entry name" value="Cyt_P450_CS"/>
</dbReference>
<feature type="binding site" description="axial binding residue" evidence="13">
    <location>
        <position position="372"/>
    </location>
    <ligand>
        <name>heme</name>
        <dbReference type="ChEBI" id="CHEBI:30413"/>
    </ligand>
    <ligandPart>
        <name>Fe</name>
        <dbReference type="ChEBI" id="CHEBI:18248"/>
    </ligandPart>
</feature>
<proteinExistence type="inferred from homology"/>
<keyword evidence="5 13" id="KW-0349">Heme</keyword>
<sequence>MDFTLPNVLLRDPELIRDVSIKNFDHFTDHRSIISEDADPMFSKNVFSLRGERWRQMRNILTPSFTAAKMKFIFQLSSKCSEQFVDYLLDHPKYLTSIDARDMFNRFTIDVIASVAFGVNVNSMKDRENEFFVKGKDVFSSSFNSMVKLLALRFFPRLVKLAGITVIPTDTTNFFRKVIANNLKERKEQDIVRPDMLHLLTQAKDKTTTHELTIDDITSQAFLFFLGGSDSLANLLCYMVHELAVNPNIQERLHEEVNHYFEEMKGEISYETLSKMEYMDMVISETLRKYPSLVFIDRVCTKKFEFPPAAPGYDGAILYPDETIWIPVYAMHHDPKYFPEPEKFDPERFSAKNKDNIVPYAYLPFGTGPRKCIGDRFVQMLVKILMAEFLHKFKIKTTEKTQNPLVFRIDSFTPFPEKGFWIGLERRS</sequence>
<dbReference type="InterPro" id="IPR001128">
    <property type="entry name" value="Cyt_P450"/>
</dbReference>
<evidence type="ECO:0000256" key="14">
    <source>
        <dbReference type="RuleBase" id="RU000461"/>
    </source>
</evidence>
<evidence type="ECO:0000256" key="6">
    <source>
        <dbReference type="ARBA" id="ARBA00022723"/>
    </source>
</evidence>
<dbReference type="GO" id="GO:0005789">
    <property type="term" value="C:endoplasmic reticulum membrane"/>
    <property type="evidence" value="ECO:0007669"/>
    <property type="project" value="UniProtKB-SubCell"/>
</dbReference>
<evidence type="ECO:0000256" key="8">
    <source>
        <dbReference type="ARBA" id="ARBA00022848"/>
    </source>
</evidence>
<evidence type="ECO:0000313" key="15">
    <source>
        <dbReference type="EMBL" id="OAD56683.1"/>
    </source>
</evidence>
<dbReference type="GO" id="GO:0005506">
    <property type="term" value="F:iron ion binding"/>
    <property type="evidence" value="ECO:0007669"/>
    <property type="project" value="InterPro"/>
</dbReference>
<dbReference type="PANTHER" id="PTHR24292:SF54">
    <property type="entry name" value="CYP9F3-RELATED"/>
    <property type="match status" value="1"/>
</dbReference>
<dbReference type="InterPro" id="IPR036396">
    <property type="entry name" value="Cyt_P450_sf"/>
</dbReference>
<evidence type="ECO:0000256" key="9">
    <source>
        <dbReference type="ARBA" id="ARBA00023002"/>
    </source>
</evidence>
<evidence type="ECO:0000256" key="7">
    <source>
        <dbReference type="ARBA" id="ARBA00022824"/>
    </source>
</evidence>
<evidence type="ECO:0000256" key="11">
    <source>
        <dbReference type="ARBA" id="ARBA00023033"/>
    </source>
</evidence>
<keyword evidence="16" id="KW-1185">Reference proteome</keyword>
<dbReference type="GO" id="GO:0004497">
    <property type="term" value="F:monooxygenase activity"/>
    <property type="evidence" value="ECO:0007669"/>
    <property type="project" value="UniProtKB-KW"/>
</dbReference>
<dbReference type="PRINTS" id="PR00385">
    <property type="entry name" value="P450"/>
</dbReference>
<dbReference type="Pfam" id="PF00067">
    <property type="entry name" value="p450"/>
    <property type="match status" value="1"/>
</dbReference>
<dbReference type="PRINTS" id="PR00463">
    <property type="entry name" value="EP450I"/>
</dbReference>
<protein>
    <submittedName>
        <fullName evidence="15">Cytochrome P450 9e2</fullName>
    </submittedName>
</protein>
<keyword evidence="7" id="KW-0256">Endoplasmic reticulum</keyword>